<proteinExistence type="predicted"/>
<organism evidence="1 2">
    <name type="scientific">Bifidobacterium mongoliense</name>
    <dbReference type="NCBI Taxonomy" id="518643"/>
    <lineage>
        <taxon>Bacteria</taxon>
        <taxon>Bacillati</taxon>
        <taxon>Actinomycetota</taxon>
        <taxon>Actinomycetes</taxon>
        <taxon>Bifidobacteriales</taxon>
        <taxon>Bifidobacteriaceae</taxon>
        <taxon>Bifidobacterium</taxon>
    </lineage>
</organism>
<reference evidence="1 2" key="1">
    <citation type="submission" date="2018-07" db="EMBL/GenBank/DDBJ databases">
        <title>The role of parmesan cheese in vectoring bovine microbiota.</title>
        <authorList>
            <person name="Lugli G.A."/>
            <person name="Milani C."/>
        </authorList>
    </citation>
    <scope>NUCLEOTIDE SEQUENCE [LARGE SCALE GENOMIC DNA]</scope>
    <source>
        <strain evidence="1 2">BMONG18</strain>
    </source>
</reference>
<comment type="caution">
    <text evidence="1">The sequence shown here is derived from an EMBL/GenBank/DDBJ whole genome shotgun (WGS) entry which is preliminary data.</text>
</comment>
<dbReference type="EMBL" id="QRAJ01000011">
    <property type="protein sequence ID" value="ROT86342.1"/>
    <property type="molecule type" value="Genomic_DNA"/>
</dbReference>
<sequence length="94" mass="10371">MGLLYSDHLNAIETAAQVSTLPADLFARGKVEPWPKGKVVPMNSTPPDSVSPCIWDLISVRRQVIDQKQRVADDIDAQTSYTAQTFAGLKKRES</sequence>
<evidence type="ECO:0000313" key="1">
    <source>
        <dbReference type="EMBL" id="ROT86342.1"/>
    </source>
</evidence>
<evidence type="ECO:0000313" key="2">
    <source>
        <dbReference type="Proteomes" id="UP000285266"/>
    </source>
</evidence>
<gene>
    <name evidence="1" type="ORF">BMONG18_1489</name>
</gene>
<protein>
    <submittedName>
        <fullName evidence="1">Uncharacterized protein</fullName>
    </submittedName>
</protein>
<accession>A0A423UCA6</accession>
<name>A0A423UCA6_9BIFI</name>
<dbReference type="Proteomes" id="UP000285266">
    <property type="component" value="Unassembled WGS sequence"/>
</dbReference>
<dbReference type="AlphaFoldDB" id="A0A423UCA6"/>
<dbReference type="RefSeq" id="WP_123645257.1">
    <property type="nucleotide sequence ID" value="NZ_JBBMLM010000001.1"/>
</dbReference>